<evidence type="ECO:0000256" key="4">
    <source>
        <dbReference type="ARBA" id="ARBA00022801"/>
    </source>
</evidence>
<organism evidence="12 13">
    <name type="scientific">Theileria annulata</name>
    <dbReference type="NCBI Taxonomy" id="5874"/>
    <lineage>
        <taxon>Eukaryota</taxon>
        <taxon>Sar</taxon>
        <taxon>Alveolata</taxon>
        <taxon>Apicomplexa</taxon>
        <taxon>Aconoidasida</taxon>
        <taxon>Piroplasmida</taxon>
        <taxon>Theileriidae</taxon>
        <taxon>Theileria</taxon>
    </lineage>
</organism>
<keyword evidence="8" id="KW-0496">Mitochondrion</keyword>
<dbReference type="InParanoid" id="Q4UJ08"/>
<dbReference type="InterPro" id="IPR050699">
    <property type="entry name" value="RNA-DNA_Helicase"/>
</dbReference>
<dbReference type="EC" id="3.6.4.13" evidence="2"/>
<dbReference type="GO" id="GO:0000965">
    <property type="term" value="P:mitochondrial RNA 3'-end processing"/>
    <property type="evidence" value="ECO:0007669"/>
    <property type="project" value="TreeGrafter"/>
</dbReference>
<dbReference type="GO" id="GO:0003724">
    <property type="term" value="F:RNA helicase activity"/>
    <property type="evidence" value="ECO:0007669"/>
    <property type="project" value="UniProtKB-EC"/>
</dbReference>
<protein>
    <recommendedName>
        <fullName evidence="2">RNA helicase</fullName>
        <ecNumber evidence="2">3.6.4.13</ecNumber>
    </recommendedName>
</protein>
<gene>
    <name evidence="12" type="ORF">TA16680</name>
</gene>
<evidence type="ECO:0000313" key="12">
    <source>
        <dbReference type="EMBL" id="CAI72931.1"/>
    </source>
</evidence>
<comment type="catalytic activity">
    <reaction evidence="9">
        <text>ATP + H2O = ADP + phosphate + H(+)</text>
        <dbReference type="Rhea" id="RHEA:13065"/>
        <dbReference type="ChEBI" id="CHEBI:15377"/>
        <dbReference type="ChEBI" id="CHEBI:15378"/>
        <dbReference type="ChEBI" id="CHEBI:30616"/>
        <dbReference type="ChEBI" id="CHEBI:43474"/>
        <dbReference type="ChEBI" id="CHEBI:456216"/>
        <dbReference type="EC" id="3.6.4.13"/>
    </reaction>
</comment>
<dbReference type="GO" id="GO:0005524">
    <property type="term" value="F:ATP binding"/>
    <property type="evidence" value="ECO:0007669"/>
    <property type="project" value="UniProtKB-KW"/>
</dbReference>
<evidence type="ECO:0000256" key="5">
    <source>
        <dbReference type="ARBA" id="ARBA00022806"/>
    </source>
</evidence>
<keyword evidence="4" id="KW-0378">Hydrolase</keyword>
<dbReference type="Gene3D" id="1.20.58.1080">
    <property type="match status" value="1"/>
</dbReference>
<keyword evidence="5 12" id="KW-0347">Helicase</keyword>
<feature type="chain" id="PRO_5012452346" description="RNA helicase" evidence="10">
    <location>
        <begin position="16"/>
        <end position="823"/>
    </location>
</feature>
<reference evidence="12 13" key="1">
    <citation type="journal article" date="2005" name="Science">
        <title>Genome of the host-cell transforming parasite Theileria annulata compared with T. parva.</title>
        <authorList>
            <person name="Pain A."/>
            <person name="Renauld H."/>
            <person name="Berriman M."/>
            <person name="Murphy L."/>
            <person name="Yeats C.A."/>
            <person name="Weir W."/>
            <person name="Kerhornou A."/>
            <person name="Aslett M."/>
            <person name="Bishop R."/>
            <person name="Bouchier C."/>
            <person name="Cochet M."/>
            <person name="Coulson R.M.R."/>
            <person name="Cronin A."/>
            <person name="de Villiers E.P."/>
            <person name="Fraser A."/>
            <person name="Fosker N."/>
            <person name="Gardner M."/>
            <person name="Goble A."/>
            <person name="Griffiths-Jones S."/>
            <person name="Harris D.E."/>
            <person name="Katzer F."/>
            <person name="Larke N."/>
            <person name="Lord A."/>
            <person name="Maser P."/>
            <person name="McKellar S."/>
            <person name="Mooney P."/>
            <person name="Morton F."/>
            <person name="Nene V."/>
            <person name="O'Neil S."/>
            <person name="Price C."/>
            <person name="Quail M.A."/>
            <person name="Rabbinowitsch E."/>
            <person name="Rawlings N.D."/>
            <person name="Rutter S."/>
            <person name="Saunders D."/>
            <person name="Seeger K."/>
            <person name="Shah T."/>
            <person name="Squares R."/>
            <person name="Squares S."/>
            <person name="Tivey A."/>
            <person name="Walker A.R."/>
            <person name="Woodward J."/>
            <person name="Dobbelaere D.A.E."/>
            <person name="Langsley G."/>
            <person name="Rajandream M.A."/>
            <person name="McKeever D."/>
            <person name="Shiels B."/>
            <person name="Tait A."/>
            <person name="Barrell B.G."/>
            <person name="Hall N."/>
        </authorList>
    </citation>
    <scope>NUCLEOTIDE SEQUENCE [LARGE SCALE GENOMIC DNA]</scope>
    <source>
        <strain evidence="13">Ankara</strain>
    </source>
</reference>
<keyword evidence="7" id="KW-0809">Transit peptide</keyword>
<dbReference type="Pfam" id="PF12513">
    <property type="entry name" value="SUV3_C"/>
    <property type="match status" value="1"/>
</dbReference>
<dbReference type="VEuPathDB" id="PiroplasmaDB:TA16680"/>
<dbReference type="SUPFAM" id="SSF52540">
    <property type="entry name" value="P-loop containing nucleoside triphosphate hydrolases"/>
    <property type="match status" value="1"/>
</dbReference>
<evidence type="ECO:0000256" key="2">
    <source>
        <dbReference type="ARBA" id="ARBA00012552"/>
    </source>
</evidence>
<keyword evidence="10" id="KW-0732">Signal</keyword>
<dbReference type="PROSITE" id="PS51194">
    <property type="entry name" value="HELICASE_CTER"/>
    <property type="match status" value="1"/>
</dbReference>
<dbReference type="OrthoDB" id="6692397at2759"/>
<dbReference type="InterPro" id="IPR027417">
    <property type="entry name" value="P-loop_NTPase"/>
</dbReference>
<evidence type="ECO:0000256" key="10">
    <source>
        <dbReference type="SAM" id="SignalP"/>
    </source>
</evidence>
<keyword evidence="6" id="KW-0067">ATP-binding</keyword>
<evidence type="ECO:0000256" key="1">
    <source>
        <dbReference type="ARBA" id="ARBA00004173"/>
    </source>
</evidence>
<accession>Q4UJ08</accession>
<comment type="subcellular location">
    <subcellularLocation>
        <location evidence="1">Mitochondrion</location>
    </subcellularLocation>
</comment>
<dbReference type="CDD" id="cd18805">
    <property type="entry name" value="SF2_C_suv3"/>
    <property type="match status" value="1"/>
</dbReference>
<dbReference type="Proteomes" id="UP000001950">
    <property type="component" value="Chromosome 1"/>
</dbReference>
<name>Q4UJ08_THEAN</name>
<dbReference type="eggNOG" id="KOG0953">
    <property type="taxonomic scope" value="Eukaryota"/>
</dbReference>
<dbReference type="Gene3D" id="1.20.272.40">
    <property type="match status" value="1"/>
</dbReference>
<feature type="domain" description="Helicase C-terminal" evidence="11">
    <location>
        <begin position="325"/>
        <end position="488"/>
    </location>
</feature>
<evidence type="ECO:0000256" key="3">
    <source>
        <dbReference type="ARBA" id="ARBA00022741"/>
    </source>
</evidence>
<dbReference type="EMBL" id="CR940347">
    <property type="protein sequence ID" value="CAI72931.1"/>
    <property type="molecule type" value="Genomic_DNA"/>
</dbReference>
<feature type="signal peptide" evidence="10">
    <location>
        <begin position="1"/>
        <end position="15"/>
    </location>
</feature>
<keyword evidence="13" id="KW-1185">Reference proteome</keyword>
<dbReference type="GO" id="GO:0045025">
    <property type="term" value="C:mitochondrial degradosome"/>
    <property type="evidence" value="ECO:0007669"/>
    <property type="project" value="TreeGrafter"/>
</dbReference>
<dbReference type="OMA" id="EMFNTIN"/>
<keyword evidence="3" id="KW-0547">Nucleotide-binding</keyword>
<dbReference type="KEGG" id="tan:TA16680"/>
<dbReference type="PANTHER" id="PTHR12131:SF1">
    <property type="entry name" value="ATP-DEPENDENT RNA HELICASE SUPV3L1, MITOCHONDRIAL-RELATED"/>
    <property type="match status" value="1"/>
</dbReference>
<dbReference type="STRING" id="5874.Q4UJ08"/>
<evidence type="ECO:0000256" key="7">
    <source>
        <dbReference type="ARBA" id="ARBA00022946"/>
    </source>
</evidence>
<dbReference type="RefSeq" id="XP_953609.1">
    <property type="nucleotide sequence ID" value="XM_948516.1"/>
</dbReference>
<dbReference type="Pfam" id="PF22527">
    <property type="entry name" value="DEXQc_Suv3"/>
    <property type="match status" value="1"/>
</dbReference>
<dbReference type="InterPro" id="IPR022192">
    <property type="entry name" value="SUV3_C"/>
</dbReference>
<evidence type="ECO:0000256" key="9">
    <source>
        <dbReference type="ARBA" id="ARBA00047984"/>
    </source>
</evidence>
<dbReference type="PANTHER" id="PTHR12131">
    <property type="entry name" value="ATP-DEPENDENT RNA AND DNA HELICASE"/>
    <property type="match status" value="1"/>
</dbReference>
<evidence type="ECO:0000256" key="8">
    <source>
        <dbReference type="ARBA" id="ARBA00023128"/>
    </source>
</evidence>
<evidence type="ECO:0000259" key="11">
    <source>
        <dbReference type="PROSITE" id="PS51194"/>
    </source>
</evidence>
<evidence type="ECO:0000313" key="13">
    <source>
        <dbReference type="Proteomes" id="UP000001950"/>
    </source>
</evidence>
<dbReference type="SMART" id="SM00490">
    <property type="entry name" value="HELICc"/>
    <property type="match status" value="1"/>
</dbReference>
<dbReference type="InterPro" id="IPR044774">
    <property type="entry name" value="Suv3_DEXQc"/>
</dbReference>
<dbReference type="GeneID" id="3864033"/>
<dbReference type="InterPro" id="IPR055206">
    <property type="entry name" value="DEXQc_SUV3"/>
</dbReference>
<dbReference type="Gene3D" id="3.40.50.300">
    <property type="entry name" value="P-loop containing nucleotide triphosphate hydrolases"/>
    <property type="match status" value="2"/>
</dbReference>
<proteinExistence type="predicted"/>
<sequence length="823" mass="93291">MVMLLVMLLYRRVLCSLKTIEKSFTTFDKKYDKCYNVLPFTQNEKILINNAIISLANDCKLSNLGQNLGIPLFFIKNSDFRNSLISYWDKSNEFKSFLRQNLTVLKDSNLDEDLSLKFVKFIETFIKDNLPNIFITLNNLKHFSDFSRISHLYHNYNNVTNNTSAPNGINVSSCRNVYLHVGPPNSGKTHDAIKALLSSSSGVYCAPLRLLAWEMFNTINNSGIKCALLTGQEVVDNGESHVSCTVEMIPFERRFEVAVLDEMQMIGDLTRGYSWTKAFLSLNVPELHICGSKSCISITANLANIRGDKLEVFEHERLGNLKVMDKTIGLDELEPGDCVVCFSRFDAFTIRNNIESMNYTWNNMKEECVTSIVYGLLPPETRYEQIERFNKGVTKVLIASDVIGMGVNASIRRLIFYRLTKFDGNLLRPLTVSEVHQIAGRAGRFGIIPEGFVSCVREQDLKTLRELMNKEVSQIDKAVISPPLDTIGAFYTTLKQFTGEQHSLINTIQLYLVIFMYIVTYECRIGSIGRVGERFQMCDFAQINSVSKCLEGINLPFEILKEYLMVPMGSTLVSLIVRAFAASHSLLNSVKISNIIQPEFLSNNTNSNESSDSNDLSDDSLDNLCKNTQIKRLEILYEVLDIYTWLSNKFPLVYVDKIAVKELKSRVAKTLSKLVREPNEVVQEDENDLNIVKNILRPERVVLYHPRRVKAVDLDQALVAVFGQVKVVAVHTRLVECIHLTECMDSVVHKDWVVHMVEFVSEGLHSIVASGYSTVDTVRFDIVVGSRPFDTVGISEHYPRLVELLPLILPPTNLYNIVNILMV</sequence>
<dbReference type="InterPro" id="IPR001650">
    <property type="entry name" value="Helicase_C-like"/>
</dbReference>
<dbReference type="Pfam" id="PF00271">
    <property type="entry name" value="Helicase_C"/>
    <property type="match status" value="1"/>
</dbReference>
<evidence type="ECO:0000256" key="6">
    <source>
        <dbReference type="ARBA" id="ARBA00022840"/>
    </source>
</evidence>
<dbReference type="AlphaFoldDB" id="Q4UJ08"/>
<dbReference type="CDD" id="cd17913">
    <property type="entry name" value="DEXQc_Suv3"/>
    <property type="match status" value="1"/>
</dbReference>
<dbReference type="GO" id="GO:0016787">
    <property type="term" value="F:hydrolase activity"/>
    <property type="evidence" value="ECO:0007669"/>
    <property type="project" value="UniProtKB-KW"/>
</dbReference>